<evidence type="ECO:0000313" key="2">
    <source>
        <dbReference type="EMBL" id="ECF1314191.1"/>
    </source>
</evidence>
<dbReference type="EMBL" id="AAIKEG010000019">
    <property type="protein sequence ID" value="ECF1314191.1"/>
    <property type="molecule type" value="Genomic_DNA"/>
</dbReference>
<accession>A0A5Y2N0G9</accession>
<keyword evidence="1" id="KW-0175">Coiled coil</keyword>
<protein>
    <recommendedName>
        <fullName evidence="3">Bacteriophage protein</fullName>
    </recommendedName>
</protein>
<proteinExistence type="predicted"/>
<comment type="caution">
    <text evidence="2">The sequence shown here is derived from an EMBL/GenBank/DDBJ whole genome shotgun (WGS) entry which is preliminary data.</text>
</comment>
<name>A0A5Y2N0G9_SALHA</name>
<reference evidence="2" key="1">
    <citation type="submission" date="2019-03" db="EMBL/GenBank/DDBJ databases">
        <authorList>
            <person name="Ashton P.M."/>
            <person name="Dallman T."/>
            <person name="Nair S."/>
            <person name="De Pinna E."/>
            <person name="Peters T."/>
            <person name="Grant K."/>
        </authorList>
    </citation>
    <scope>NUCLEOTIDE SEQUENCE [LARGE SCALE GENOMIC DNA]</scope>
    <source>
        <strain evidence="2">278089</strain>
    </source>
</reference>
<gene>
    <name evidence="2" type="ORF">E0557_20045</name>
</gene>
<sequence>MSEKITSMMRAVSIADFPFNLELNGNSDEPAGKIVVNKGEVTFSGNFDKAAQIFVEHIAKRWSQQWKKHEKSATEYDRFMEVVEVAHKALEKGTPLDLESLFKGELASAMFGTMFAGEFVRHGASNYLELTYSVPELGDFTVTTQRKEGKTPGERIAELEAVIDQRNGECDRLINECAALREEKLTKGSNTRAAADIYFQLVEECQIPPGGSLVQYVRDLEAKVKETSA</sequence>
<evidence type="ECO:0008006" key="3">
    <source>
        <dbReference type="Google" id="ProtNLM"/>
    </source>
</evidence>
<dbReference type="Proteomes" id="UP000839877">
    <property type="component" value="Unassembled WGS sequence"/>
</dbReference>
<feature type="coiled-coil region" evidence="1">
    <location>
        <begin position="156"/>
        <end position="183"/>
    </location>
</feature>
<organism evidence="2">
    <name type="scientific">Salmonella hadar</name>
    <dbReference type="NCBI Taxonomy" id="149385"/>
    <lineage>
        <taxon>Bacteria</taxon>
        <taxon>Pseudomonadati</taxon>
        <taxon>Pseudomonadota</taxon>
        <taxon>Gammaproteobacteria</taxon>
        <taxon>Enterobacterales</taxon>
        <taxon>Enterobacteriaceae</taxon>
        <taxon>Salmonella</taxon>
    </lineage>
</organism>
<dbReference type="AlphaFoldDB" id="A0A5Y2N0G9"/>
<evidence type="ECO:0000256" key="1">
    <source>
        <dbReference type="SAM" id="Coils"/>
    </source>
</evidence>